<evidence type="ECO:0000313" key="2">
    <source>
        <dbReference type="EMBL" id="KAF2619259.1"/>
    </source>
</evidence>
<feature type="region of interest" description="Disordered" evidence="1">
    <location>
        <begin position="111"/>
        <end position="137"/>
    </location>
</feature>
<organism evidence="2 3">
    <name type="scientific">Brassica cretica</name>
    <name type="common">Mustard</name>
    <dbReference type="NCBI Taxonomy" id="69181"/>
    <lineage>
        <taxon>Eukaryota</taxon>
        <taxon>Viridiplantae</taxon>
        <taxon>Streptophyta</taxon>
        <taxon>Embryophyta</taxon>
        <taxon>Tracheophyta</taxon>
        <taxon>Spermatophyta</taxon>
        <taxon>Magnoliopsida</taxon>
        <taxon>eudicotyledons</taxon>
        <taxon>Gunneridae</taxon>
        <taxon>Pentapetalae</taxon>
        <taxon>rosids</taxon>
        <taxon>malvids</taxon>
        <taxon>Brassicales</taxon>
        <taxon>Brassicaceae</taxon>
        <taxon>Brassiceae</taxon>
        <taxon>Brassica</taxon>
    </lineage>
</organism>
<proteinExistence type="predicted"/>
<dbReference type="AlphaFoldDB" id="A0A8S9MPS0"/>
<comment type="caution">
    <text evidence="2">The sequence shown here is derived from an EMBL/GenBank/DDBJ whole genome shotgun (WGS) entry which is preliminary data.</text>
</comment>
<reference evidence="2" key="1">
    <citation type="submission" date="2019-12" db="EMBL/GenBank/DDBJ databases">
        <title>Genome sequencing and annotation of Brassica cretica.</title>
        <authorList>
            <person name="Studholme D.J."/>
            <person name="Sarris P.F."/>
        </authorList>
    </citation>
    <scope>NUCLEOTIDE SEQUENCE</scope>
    <source>
        <strain evidence="2">PFS-001/15</strain>
        <tissue evidence="2">Leaf</tissue>
    </source>
</reference>
<dbReference type="EMBL" id="QGKW02000007">
    <property type="protein sequence ID" value="KAF2619259.1"/>
    <property type="molecule type" value="Genomic_DNA"/>
</dbReference>
<evidence type="ECO:0000313" key="3">
    <source>
        <dbReference type="Proteomes" id="UP000712281"/>
    </source>
</evidence>
<evidence type="ECO:0000256" key="1">
    <source>
        <dbReference type="SAM" id="MobiDB-lite"/>
    </source>
</evidence>
<feature type="compositionally biased region" description="Low complexity" evidence="1">
    <location>
        <begin position="120"/>
        <end position="132"/>
    </location>
</feature>
<sequence>MLSVPEPVPDHTRISQYTVGSTALDPYTIQSSQYSSSHSSLVCLQYGSHPNTYSRSRTLPVPLVVLLEPTGQSIACSLQCVERRLKQTRSDCPALDPSLTCIDRNRPRLVAPSNPVNTMRTPSTRLPPYRPSRSSHSHGLRGFDDCNTVDTHVYIANHRDILFSVCGLLLTAVRTSKPNAYHCSVRGLPEPDPTGPFTAISVSFDLIPPSLGISLPFLT</sequence>
<protein>
    <submittedName>
        <fullName evidence="2">Uncharacterized protein</fullName>
    </submittedName>
</protein>
<dbReference type="Proteomes" id="UP000712281">
    <property type="component" value="Unassembled WGS sequence"/>
</dbReference>
<name>A0A8S9MPS0_BRACR</name>
<accession>A0A8S9MPS0</accession>
<gene>
    <name evidence="2" type="ORF">F2Q68_00038737</name>
</gene>